<organism evidence="1 2">
    <name type="scientific">Enhygromyxa salina</name>
    <dbReference type="NCBI Taxonomy" id="215803"/>
    <lineage>
        <taxon>Bacteria</taxon>
        <taxon>Pseudomonadati</taxon>
        <taxon>Myxococcota</taxon>
        <taxon>Polyangia</taxon>
        <taxon>Nannocystales</taxon>
        <taxon>Nannocystaceae</taxon>
        <taxon>Enhygromyxa</taxon>
    </lineage>
</organism>
<evidence type="ECO:0000313" key="1">
    <source>
        <dbReference type="EMBL" id="PRP92361.1"/>
    </source>
</evidence>
<evidence type="ECO:0000313" key="2">
    <source>
        <dbReference type="Proteomes" id="UP000237968"/>
    </source>
</evidence>
<dbReference type="RefSeq" id="WP_146156094.1">
    <property type="nucleotide sequence ID" value="NZ_PVNK01000214.1"/>
</dbReference>
<proteinExistence type="predicted"/>
<sequence length="131" mass="14133">MNSMSEMMLIEETAERASAQLSAFLTLVRLSFEAGETEARTIARETDYVIDPEAACYFDEARSLLLRAVPNLGLALMALDLAASREPECYGSTLIGVRELLLQGARDTAAAELAEAAEQGPPQLPLVRSVS</sequence>
<gene>
    <name evidence="1" type="ORF">ENSA5_49920</name>
</gene>
<reference evidence="1 2" key="1">
    <citation type="submission" date="2018-03" db="EMBL/GenBank/DDBJ databases">
        <title>Draft Genome Sequences of the Obligatory Marine Myxobacteria Enhygromyxa salina SWB005.</title>
        <authorList>
            <person name="Poehlein A."/>
            <person name="Moghaddam J.A."/>
            <person name="Harms H."/>
            <person name="Alanjari M."/>
            <person name="Koenig G.M."/>
            <person name="Daniel R."/>
            <person name="Schaeberle T.F."/>
        </authorList>
    </citation>
    <scope>NUCLEOTIDE SEQUENCE [LARGE SCALE GENOMIC DNA]</scope>
    <source>
        <strain evidence="1 2">SWB005</strain>
    </source>
</reference>
<protein>
    <submittedName>
        <fullName evidence="1">Uncharacterized protein</fullName>
    </submittedName>
</protein>
<accession>A0A2S9XI57</accession>
<dbReference type="EMBL" id="PVNK01000214">
    <property type="protein sequence ID" value="PRP92361.1"/>
    <property type="molecule type" value="Genomic_DNA"/>
</dbReference>
<keyword evidence="2" id="KW-1185">Reference proteome</keyword>
<name>A0A2S9XI57_9BACT</name>
<dbReference type="Proteomes" id="UP000237968">
    <property type="component" value="Unassembled WGS sequence"/>
</dbReference>
<dbReference type="AlphaFoldDB" id="A0A2S9XI57"/>
<comment type="caution">
    <text evidence="1">The sequence shown here is derived from an EMBL/GenBank/DDBJ whole genome shotgun (WGS) entry which is preliminary data.</text>
</comment>
<dbReference type="OrthoDB" id="9966220at2"/>